<feature type="region of interest" description="Disordered" evidence="1">
    <location>
        <begin position="1"/>
        <end position="31"/>
    </location>
</feature>
<evidence type="ECO:0000313" key="2">
    <source>
        <dbReference type="EMBL" id="GEO18512.1"/>
    </source>
</evidence>
<evidence type="ECO:0000256" key="1">
    <source>
        <dbReference type="SAM" id="MobiDB-lite"/>
    </source>
</evidence>
<organism evidence="2 3">
    <name type="scientific">Microvirga aerophila</name>
    <dbReference type="NCBI Taxonomy" id="670291"/>
    <lineage>
        <taxon>Bacteria</taxon>
        <taxon>Pseudomonadati</taxon>
        <taxon>Pseudomonadota</taxon>
        <taxon>Alphaproteobacteria</taxon>
        <taxon>Hyphomicrobiales</taxon>
        <taxon>Methylobacteriaceae</taxon>
        <taxon>Microvirga</taxon>
    </lineage>
</organism>
<proteinExistence type="predicted"/>
<reference evidence="2 3" key="1">
    <citation type="submission" date="2019-07" db="EMBL/GenBank/DDBJ databases">
        <title>Whole genome shotgun sequence of Microvirga aerophila NBRC 106136.</title>
        <authorList>
            <person name="Hosoyama A."/>
            <person name="Uohara A."/>
            <person name="Ohji S."/>
            <person name="Ichikawa N."/>
        </authorList>
    </citation>
    <scope>NUCLEOTIDE SEQUENCE [LARGE SCALE GENOMIC DNA]</scope>
    <source>
        <strain evidence="2 3">NBRC 106136</strain>
    </source>
</reference>
<dbReference type="AlphaFoldDB" id="A0A512C2S4"/>
<accession>A0A512C2S4</accession>
<name>A0A512C2S4_9HYPH</name>
<comment type="caution">
    <text evidence="2">The sequence shown here is derived from an EMBL/GenBank/DDBJ whole genome shotgun (WGS) entry which is preliminary data.</text>
</comment>
<dbReference type="EMBL" id="BJYU01000202">
    <property type="protein sequence ID" value="GEO18512.1"/>
    <property type="molecule type" value="Genomic_DNA"/>
</dbReference>
<protein>
    <submittedName>
        <fullName evidence="2">Uncharacterized protein</fullName>
    </submittedName>
</protein>
<sequence length="112" mass="11883">MGHGGMAVREKGGSGEAGQHGAAAREHGRHGVSFLSGMMTHQAGISTHVSGTASRKYIPAGTLDVAIVIAIPSSEWGAYTKRAFDEWEIATRVRGPRVAEINKIEETVRMAL</sequence>
<gene>
    <name evidence="2" type="ORF">MAE02_62080</name>
</gene>
<dbReference type="Proteomes" id="UP000321085">
    <property type="component" value="Unassembled WGS sequence"/>
</dbReference>
<keyword evidence="3" id="KW-1185">Reference proteome</keyword>
<evidence type="ECO:0000313" key="3">
    <source>
        <dbReference type="Proteomes" id="UP000321085"/>
    </source>
</evidence>